<dbReference type="InterPro" id="IPR007110">
    <property type="entry name" value="Ig-like_dom"/>
</dbReference>
<evidence type="ECO:0000256" key="2">
    <source>
        <dbReference type="ARBA" id="ARBA00022859"/>
    </source>
</evidence>
<reference evidence="4 5" key="1">
    <citation type="submission" date="2020-12" db="EMBL/GenBank/DDBJ databases">
        <title>De novo assembly of Tibetan sheep genome.</title>
        <authorList>
            <person name="Li X."/>
        </authorList>
    </citation>
    <scope>NUCLEOTIDE SEQUENCE [LARGE SCALE GENOMIC DNA]</scope>
    <source>
        <tissue evidence="4">Heart</tissue>
    </source>
</reference>
<gene>
    <name evidence="4" type="ORF">JEQ12_015810</name>
</gene>
<comment type="caution">
    <text evidence="4">The sequence shown here is derived from an EMBL/GenBank/DDBJ whole genome shotgun (WGS) entry which is preliminary data.</text>
</comment>
<sequence>LTGDERASEKPACLCPFPDAAMSPTLTCFTVLCLLGAGFLEAEVTQTPGHLVQGKGLEVEMYCVPKKGHIYVFWYQQILAKEFKFLISFQNDKVLDDKEMPKKRFSAECPSNSPCSLKIQPAEPQDSAMYFCASSDCT</sequence>
<evidence type="ECO:0000259" key="3">
    <source>
        <dbReference type="PROSITE" id="PS50835"/>
    </source>
</evidence>
<dbReference type="AlphaFoldDB" id="A0A836AI16"/>
<name>A0A836AI16_SHEEP</name>
<accession>A0A836AI16</accession>
<dbReference type="PANTHER" id="PTHR23268:SF24">
    <property type="entry name" value="T CELL RECEPTOR BETA VARIABLE 16"/>
    <property type="match status" value="1"/>
</dbReference>
<feature type="non-terminal residue" evidence="4">
    <location>
        <position position="1"/>
    </location>
</feature>
<organism evidence="4 5">
    <name type="scientific">Ovis aries</name>
    <name type="common">Sheep</name>
    <dbReference type="NCBI Taxonomy" id="9940"/>
    <lineage>
        <taxon>Eukaryota</taxon>
        <taxon>Metazoa</taxon>
        <taxon>Chordata</taxon>
        <taxon>Craniata</taxon>
        <taxon>Vertebrata</taxon>
        <taxon>Euteleostomi</taxon>
        <taxon>Mammalia</taxon>
        <taxon>Eutheria</taxon>
        <taxon>Laurasiatheria</taxon>
        <taxon>Artiodactyla</taxon>
        <taxon>Ruminantia</taxon>
        <taxon>Pecora</taxon>
        <taxon>Bovidae</taxon>
        <taxon>Caprinae</taxon>
        <taxon>Ovis</taxon>
    </lineage>
</organism>
<keyword evidence="1" id="KW-0732">Signal</keyword>
<dbReference type="InterPro" id="IPR036179">
    <property type="entry name" value="Ig-like_dom_sf"/>
</dbReference>
<dbReference type="SMART" id="SM00406">
    <property type="entry name" value="IGv"/>
    <property type="match status" value="1"/>
</dbReference>
<dbReference type="InterPro" id="IPR013783">
    <property type="entry name" value="Ig-like_fold"/>
</dbReference>
<dbReference type="GO" id="GO:0002376">
    <property type="term" value="P:immune system process"/>
    <property type="evidence" value="ECO:0007669"/>
    <property type="project" value="UniProtKB-KW"/>
</dbReference>
<dbReference type="GO" id="GO:0005886">
    <property type="term" value="C:plasma membrane"/>
    <property type="evidence" value="ECO:0007669"/>
    <property type="project" value="TreeGrafter"/>
</dbReference>
<dbReference type="GO" id="GO:0007166">
    <property type="term" value="P:cell surface receptor signaling pathway"/>
    <property type="evidence" value="ECO:0007669"/>
    <property type="project" value="TreeGrafter"/>
</dbReference>
<dbReference type="PROSITE" id="PS50835">
    <property type="entry name" value="IG_LIKE"/>
    <property type="match status" value="1"/>
</dbReference>
<proteinExistence type="predicted"/>
<protein>
    <recommendedName>
        <fullName evidence="3">Ig-like domain-containing protein</fullName>
    </recommendedName>
</protein>
<dbReference type="SUPFAM" id="SSF48726">
    <property type="entry name" value="Immunoglobulin"/>
    <property type="match status" value="1"/>
</dbReference>
<evidence type="ECO:0000313" key="4">
    <source>
        <dbReference type="EMBL" id="KAG5210616.1"/>
    </source>
</evidence>
<evidence type="ECO:0000256" key="1">
    <source>
        <dbReference type="ARBA" id="ARBA00022729"/>
    </source>
</evidence>
<feature type="non-terminal residue" evidence="4">
    <location>
        <position position="138"/>
    </location>
</feature>
<dbReference type="EMBL" id="JAEMGP010000004">
    <property type="protein sequence ID" value="KAG5210616.1"/>
    <property type="molecule type" value="Genomic_DNA"/>
</dbReference>
<dbReference type="Pfam" id="PF07686">
    <property type="entry name" value="V-set"/>
    <property type="match status" value="1"/>
</dbReference>
<dbReference type="PANTHER" id="PTHR23268">
    <property type="entry name" value="T-CELL RECEPTOR BETA CHAIN"/>
    <property type="match status" value="1"/>
</dbReference>
<evidence type="ECO:0000313" key="5">
    <source>
        <dbReference type="Proteomes" id="UP000664991"/>
    </source>
</evidence>
<dbReference type="InterPro" id="IPR013106">
    <property type="entry name" value="Ig_V-set"/>
</dbReference>
<feature type="domain" description="Ig-like" evidence="3">
    <location>
        <begin position="24"/>
        <end position="138"/>
    </location>
</feature>
<dbReference type="Proteomes" id="UP000664991">
    <property type="component" value="Unassembled WGS sequence"/>
</dbReference>
<keyword evidence="2" id="KW-0391">Immunity</keyword>
<dbReference type="Gene3D" id="2.60.40.10">
    <property type="entry name" value="Immunoglobulins"/>
    <property type="match status" value="1"/>
</dbReference>
<dbReference type="InterPro" id="IPR050413">
    <property type="entry name" value="TCR_beta_variable"/>
</dbReference>